<protein>
    <submittedName>
        <fullName evidence="2">Uncharacterized protein</fullName>
    </submittedName>
</protein>
<name>A0A2K3E7E7_CHLRE</name>
<gene>
    <name evidence="2" type="ORF">CHLRE_01g041256v5</name>
</gene>
<accession>A0A2K3E7E7</accession>
<feature type="compositionally biased region" description="Gly residues" evidence="1">
    <location>
        <begin position="112"/>
        <end position="133"/>
    </location>
</feature>
<feature type="compositionally biased region" description="Low complexity" evidence="1">
    <location>
        <begin position="819"/>
        <end position="843"/>
    </location>
</feature>
<dbReference type="Gramene" id="PNW88710">
    <property type="protein sequence ID" value="PNW88710"/>
    <property type="gene ID" value="CHLRE_01g041256v5"/>
</dbReference>
<dbReference type="KEGG" id="cre:CHLRE_01g041256v5"/>
<dbReference type="InParanoid" id="A0A2K3E7E7"/>
<feature type="compositionally biased region" description="Gly residues" evidence="1">
    <location>
        <begin position="89"/>
        <end position="104"/>
    </location>
</feature>
<dbReference type="AlphaFoldDB" id="A0A2K3E7E7"/>
<keyword evidence="3" id="KW-1185">Reference proteome</keyword>
<evidence type="ECO:0000313" key="3">
    <source>
        <dbReference type="Proteomes" id="UP000006906"/>
    </source>
</evidence>
<proteinExistence type="predicted"/>
<dbReference type="Proteomes" id="UP000006906">
    <property type="component" value="Chromosome 1"/>
</dbReference>
<dbReference type="GeneID" id="5715570"/>
<dbReference type="OrthoDB" id="537650at2759"/>
<organism evidence="2 3">
    <name type="scientific">Chlamydomonas reinhardtii</name>
    <name type="common">Chlamydomonas smithii</name>
    <dbReference type="NCBI Taxonomy" id="3055"/>
    <lineage>
        <taxon>Eukaryota</taxon>
        <taxon>Viridiplantae</taxon>
        <taxon>Chlorophyta</taxon>
        <taxon>core chlorophytes</taxon>
        <taxon>Chlorophyceae</taxon>
        <taxon>CS clade</taxon>
        <taxon>Chlamydomonadales</taxon>
        <taxon>Chlamydomonadaceae</taxon>
        <taxon>Chlamydomonas</taxon>
    </lineage>
</organism>
<sequence length="868" mass="92573">MYKRGSARLVNQLLNQQAHAGQAEVLLSGALKQCETASRDTSQDEGFFALLFQRAMGSNASQKGFENFAPESGGGGKQAPKRSKAEPSNGGGGGNQNHNEGGGLESVRAYGAGSGGRPGLLGAGDGGGAGWAGTGMHASGQDAERQQRDQQQQGAGADAPPAPRRLVDSAAKLLPELSDDDGVVWKLTYGDRVMTYVDAAGVVDRIRSWAEAALRAAVNRRRANAPAPLLVSGLIKTGKSYNLEHVVPAVVAEALCKQQQQAGQQQQQQTDQAEDGGGEAPLLAGMIVLRLRGDKLVRKGGATAMLKSLLNLLLEWARKEHVPMRAGALAAAEAALARPDLGLPSMPGEAIFTFLKAVEVPVLVLCDEVQSLFSPTIGDKLDAVGAGYMRDAFVKELLVYGPHTVLWCLTGSDMAQTWVNIGNMPPNGYALITHVCATHLPSTYSAAHINCVWQQLQQDSGPDVPLDRRLLELCPRSIALLTVLVSAWVDDGRPSDVDAFVQEFMRSKLMDELCREWKPCLEAMALSQRLAILDLSLPAVGARIITELHSGLRHYLAPHLEKRADGRYFLRDSYQRQIVRFLFTKEGELCENVRKALRDSWSELEFSATLTQLDGGWNLFYLGEAADYLLGASASRRQWQSKEPPAEMKEFEAKLQAIADDVAVKLLAAGAAAGGDQQQQPGGGAALGPQELWERQLWFQEVLNSKWNSIDRETYTKNKQTRSTHLAMLVLYLRLSRNALGHTKPWDREADSRLDVGVVEALPGVLGQSLFAFNEAMVGALRLLSRPTVQAAAAAFAAELSGGGGEGSINEGSGEDDSSSGGDLNSDARGSSGTDGAGSTSSGDGCGRSSNVAGAGRSSAEARRQGGA</sequence>
<dbReference type="RefSeq" id="XP_042928721.1">
    <property type="nucleotide sequence ID" value="XM_043058807.1"/>
</dbReference>
<evidence type="ECO:0000313" key="2">
    <source>
        <dbReference type="EMBL" id="PNW88710.1"/>
    </source>
</evidence>
<feature type="compositionally biased region" description="Low complexity" evidence="1">
    <location>
        <begin position="149"/>
        <end position="159"/>
    </location>
</feature>
<evidence type="ECO:0000256" key="1">
    <source>
        <dbReference type="SAM" id="MobiDB-lite"/>
    </source>
</evidence>
<dbReference type="ExpressionAtlas" id="A0A2K3E7E7">
    <property type="expression patterns" value="baseline and differential"/>
</dbReference>
<reference evidence="2 3" key="1">
    <citation type="journal article" date="2007" name="Science">
        <title>The Chlamydomonas genome reveals the evolution of key animal and plant functions.</title>
        <authorList>
            <person name="Merchant S.S."/>
            <person name="Prochnik S.E."/>
            <person name="Vallon O."/>
            <person name="Harris E.H."/>
            <person name="Karpowicz S.J."/>
            <person name="Witman G.B."/>
            <person name="Terry A."/>
            <person name="Salamov A."/>
            <person name="Fritz-Laylin L.K."/>
            <person name="Marechal-Drouard L."/>
            <person name="Marshall W.F."/>
            <person name="Qu L.H."/>
            <person name="Nelson D.R."/>
            <person name="Sanderfoot A.A."/>
            <person name="Spalding M.H."/>
            <person name="Kapitonov V.V."/>
            <person name="Ren Q."/>
            <person name="Ferris P."/>
            <person name="Lindquist E."/>
            <person name="Shapiro H."/>
            <person name="Lucas S.M."/>
            <person name="Grimwood J."/>
            <person name="Schmutz J."/>
            <person name="Cardol P."/>
            <person name="Cerutti H."/>
            <person name="Chanfreau G."/>
            <person name="Chen C.L."/>
            <person name="Cognat V."/>
            <person name="Croft M.T."/>
            <person name="Dent R."/>
            <person name="Dutcher S."/>
            <person name="Fernandez E."/>
            <person name="Fukuzawa H."/>
            <person name="Gonzalez-Ballester D."/>
            <person name="Gonzalez-Halphen D."/>
            <person name="Hallmann A."/>
            <person name="Hanikenne M."/>
            <person name="Hippler M."/>
            <person name="Inwood W."/>
            <person name="Jabbari K."/>
            <person name="Kalanon M."/>
            <person name="Kuras R."/>
            <person name="Lefebvre P.A."/>
            <person name="Lemaire S.D."/>
            <person name="Lobanov A.V."/>
            <person name="Lohr M."/>
            <person name="Manuell A."/>
            <person name="Meier I."/>
            <person name="Mets L."/>
            <person name="Mittag M."/>
            <person name="Mittelmeier T."/>
            <person name="Moroney J.V."/>
            <person name="Moseley J."/>
            <person name="Napoli C."/>
            <person name="Nedelcu A.M."/>
            <person name="Niyogi K."/>
            <person name="Novoselov S.V."/>
            <person name="Paulsen I.T."/>
            <person name="Pazour G."/>
            <person name="Purton S."/>
            <person name="Ral J.P."/>
            <person name="Riano-Pachon D.M."/>
            <person name="Riekhof W."/>
            <person name="Rymarquis L."/>
            <person name="Schroda M."/>
            <person name="Stern D."/>
            <person name="Umen J."/>
            <person name="Willows R."/>
            <person name="Wilson N."/>
            <person name="Zimmer S.L."/>
            <person name="Allmer J."/>
            <person name="Balk J."/>
            <person name="Bisova K."/>
            <person name="Chen C.J."/>
            <person name="Elias M."/>
            <person name="Gendler K."/>
            <person name="Hauser C."/>
            <person name="Lamb M.R."/>
            <person name="Ledford H."/>
            <person name="Long J.C."/>
            <person name="Minagawa J."/>
            <person name="Page M.D."/>
            <person name="Pan J."/>
            <person name="Pootakham W."/>
            <person name="Roje S."/>
            <person name="Rose A."/>
            <person name="Stahlberg E."/>
            <person name="Terauchi A.M."/>
            <person name="Yang P."/>
            <person name="Ball S."/>
            <person name="Bowler C."/>
            <person name="Dieckmann C.L."/>
            <person name="Gladyshev V.N."/>
            <person name="Green P."/>
            <person name="Jorgensen R."/>
            <person name="Mayfield S."/>
            <person name="Mueller-Roeber B."/>
            <person name="Rajamani S."/>
            <person name="Sayre R.T."/>
            <person name="Brokstein P."/>
            <person name="Dubchak I."/>
            <person name="Goodstein D."/>
            <person name="Hornick L."/>
            <person name="Huang Y.W."/>
            <person name="Jhaveri J."/>
            <person name="Luo Y."/>
            <person name="Martinez D."/>
            <person name="Ngau W.C."/>
            <person name="Otillar B."/>
            <person name="Poliakov A."/>
            <person name="Porter A."/>
            <person name="Szajkowski L."/>
            <person name="Werner G."/>
            <person name="Zhou K."/>
            <person name="Grigoriev I.V."/>
            <person name="Rokhsar D.S."/>
            <person name="Grossman A.R."/>
        </authorList>
    </citation>
    <scope>NUCLEOTIDE SEQUENCE [LARGE SCALE GENOMIC DNA]</scope>
    <source>
        <strain evidence="3">CC-503</strain>
    </source>
</reference>
<dbReference type="EMBL" id="CM008962">
    <property type="protein sequence ID" value="PNW88710.1"/>
    <property type="molecule type" value="Genomic_DNA"/>
</dbReference>
<feature type="region of interest" description="Disordered" evidence="1">
    <location>
        <begin position="803"/>
        <end position="868"/>
    </location>
</feature>
<dbReference type="STRING" id="3055.A0A2K3E7E7"/>
<feature type="region of interest" description="Disordered" evidence="1">
    <location>
        <begin position="63"/>
        <end position="164"/>
    </location>
</feature>